<dbReference type="EMBL" id="MU150324">
    <property type="protein sequence ID" value="KAF9459081.1"/>
    <property type="molecule type" value="Genomic_DNA"/>
</dbReference>
<sequence>MVNLKLGTENMLPKILNTLATLLELAALGLDFLGTTPDPAYIKTHYFPLLTEVMLYGTVVFISRTLGSIISPLLKMIDAALENLTTTHQIQEYDGLKRRNITQDVAAIVHKWINEEGKKGLRYLYRENAVLATAVFPYRCLHLPRTISTQNSYTTCEEDIHCTTQSPVPRVLQKLATLDIPSKDGAFRRLFNISRPENDPIQRFGVPGDFVPLNLGAIDTFDAVLEPGSLHGRKISTSSTEVGTPGEILPAEASFRFACSSKRGAILTLETQMIREEAVQSLPLEIYVMQFCRSWHAFIKRLGIHITFGDLMLITECSKTAAWERQWMYAGKYGKSGLSQCVIAW</sequence>
<proteinExistence type="predicted"/>
<dbReference type="OrthoDB" id="2662290at2759"/>
<evidence type="ECO:0000313" key="2">
    <source>
        <dbReference type="Proteomes" id="UP000807353"/>
    </source>
</evidence>
<dbReference type="Proteomes" id="UP000807353">
    <property type="component" value="Unassembled WGS sequence"/>
</dbReference>
<comment type="caution">
    <text evidence="1">The sequence shown here is derived from an EMBL/GenBank/DDBJ whole genome shotgun (WGS) entry which is preliminary data.</text>
</comment>
<organism evidence="1 2">
    <name type="scientific">Collybia nuda</name>
    <dbReference type="NCBI Taxonomy" id="64659"/>
    <lineage>
        <taxon>Eukaryota</taxon>
        <taxon>Fungi</taxon>
        <taxon>Dikarya</taxon>
        <taxon>Basidiomycota</taxon>
        <taxon>Agaricomycotina</taxon>
        <taxon>Agaricomycetes</taxon>
        <taxon>Agaricomycetidae</taxon>
        <taxon>Agaricales</taxon>
        <taxon>Tricholomatineae</taxon>
        <taxon>Clitocybaceae</taxon>
        <taxon>Collybia</taxon>
    </lineage>
</organism>
<evidence type="ECO:0000313" key="1">
    <source>
        <dbReference type="EMBL" id="KAF9459081.1"/>
    </source>
</evidence>
<reference evidence="1" key="1">
    <citation type="submission" date="2020-11" db="EMBL/GenBank/DDBJ databases">
        <authorList>
            <consortium name="DOE Joint Genome Institute"/>
            <person name="Ahrendt S."/>
            <person name="Riley R."/>
            <person name="Andreopoulos W."/>
            <person name="Labutti K."/>
            <person name="Pangilinan J."/>
            <person name="Ruiz-Duenas F.J."/>
            <person name="Barrasa J.M."/>
            <person name="Sanchez-Garcia M."/>
            <person name="Camarero S."/>
            <person name="Miyauchi S."/>
            <person name="Serrano A."/>
            <person name="Linde D."/>
            <person name="Babiker R."/>
            <person name="Drula E."/>
            <person name="Ayuso-Fernandez I."/>
            <person name="Pacheco R."/>
            <person name="Padilla G."/>
            <person name="Ferreira P."/>
            <person name="Barriuso J."/>
            <person name="Kellner H."/>
            <person name="Castanera R."/>
            <person name="Alfaro M."/>
            <person name="Ramirez L."/>
            <person name="Pisabarro A.G."/>
            <person name="Kuo A."/>
            <person name="Tritt A."/>
            <person name="Lipzen A."/>
            <person name="He G."/>
            <person name="Yan M."/>
            <person name="Ng V."/>
            <person name="Cullen D."/>
            <person name="Martin F."/>
            <person name="Rosso M.-N."/>
            <person name="Henrissat B."/>
            <person name="Hibbett D."/>
            <person name="Martinez A.T."/>
            <person name="Grigoriev I.V."/>
        </authorList>
    </citation>
    <scope>NUCLEOTIDE SEQUENCE</scope>
    <source>
        <strain evidence="1">CBS 247.69</strain>
    </source>
</reference>
<name>A0A9P6CB30_9AGAR</name>
<gene>
    <name evidence="1" type="ORF">BDZ94DRAFT_1239516</name>
</gene>
<keyword evidence="2" id="KW-1185">Reference proteome</keyword>
<accession>A0A9P6CB30</accession>
<dbReference type="AlphaFoldDB" id="A0A9P6CB30"/>
<protein>
    <submittedName>
        <fullName evidence="1">Uncharacterized protein</fullName>
    </submittedName>
</protein>